<feature type="domain" description="AAA+ ATPase" evidence="5">
    <location>
        <begin position="429"/>
        <end position="560"/>
    </location>
</feature>
<dbReference type="Proteomes" id="UP001157418">
    <property type="component" value="Unassembled WGS sequence"/>
</dbReference>
<feature type="coiled-coil region" evidence="4">
    <location>
        <begin position="262"/>
        <end position="344"/>
    </location>
</feature>
<dbReference type="GO" id="GO:0034605">
    <property type="term" value="P:cellular response to heat"/>
    <property type="evidence" value="ECO:0007669"/>
    <property type="project" value="TreeGrafter"/>
</dbReference>
<reference evidence="6 7" key="1">
    <citation type="submission" date="2022-01" db="EMBL/GenBank/DDBJ databases">
        <authorList>
            <person name="Xiong W."/>
            <person name="Schranz E."/>
        </authorList>
    </citation>
    <scope>NUCLEOTIDE SEQUENCE [LARGE SCALE GENOMIC DNA]</scope>
</reference>
<dbReference type="AlphaFoldDB" id="A0AAU9N2P5"/>
<evidence type="ECO:0000256" key="1">
    <source>
        <dbReference type="ARBA" id="ARBA00022737"/>
    </source>
</evidence>
<dbReference type="PANTHER" id="PTHR11638">
    <property type="entry name" value="ATP-DEPENDENT CLP PROTEASE"/>
    <property type="match status" value="1"/>
</dbReference>
<dbReference type="InterPro" id="IPR041546">
    <property type="entry name" value="ClpA/ClpB_AAA_lid"/>
</dbReference>
<dbReference type="CDD" id="cd00009">
    <property type="entry name" value="AAA"/>
    <property type="match status" value="1"/>
</dbReference>
<evidence type="ECO:0000313" key="6">
    <source>
        <dbReference type="EMBL" id="CAH1434633.1"/>
    </source>
</evidence>
<dbReference type="SUPFAM" id="SSF52540">
    <property type="entry name" value="P-loop containing nucleoside triphosphate hydrolases"/>
    <property type="match status" value="2"/>
</dbReference>
<evidence type="ECO:0000313" key="7">
    <source>
        <dbReference type="Proteomes" id="UP001157418"/>
    </source>
</evidence>
<gene>
    <name evidence="6" type="ORF">LVIROSA_LOCUS21138</name>
</gene>
<name>A0AAU9N2P5_9ASTR</name>
<evidence type="ECO:0000256" key="2">
    <source>
        <dbReference type="ARBA" id="ARBA00022741"/>
    </source>
</evidence>
<sequence>MSVWLITAVIAFRETFIMHWTKLFHLRTHAKNSCGEEGEMVETACGDTNDLVGQVGKLERVIGRDEEVREVISILSGKTKNNPLLIGEPGVVKLDVVKGLAQMIFRGDVPINLHNVQVRWLDIVYTKDKLKGVLKEVREAQGKVILFIDNIHLALGAEAEWSMDAADLLQHMIATGQLWCIGGTTLEGYKKLCLEKDAAVNKYFHQVFVTELSIPDTMSILFRLKERYDGVRILDRALVVAVQLSSRYITAGCLPNKAINLVDEACVNMKAQLDEIHNLKRKLTKLEIDFQSLKKENDKATVACLVEVRKKLGDLKDKVVYKKKKDTRDEIRRLEAERNNLARAIDLKLAFIKGDENVTTVGPYEIAEVVSRCTGIPVTKLLRTNDDKERVCGLANRLHQRVVGQDQAINDVAEAVLRSRAGFGRLEQPIASILFLGPDCVAKTELAKALAEELFYDQKFLITIYMSGYSGDAIDLAEVIKRNDYGIVLFDGVETAHEAMFNTLFRMLDDRWLSDPPDTVLILNCNFGTQFSASKVVVTHHFKTDLIDRLDEIVVFDADP</sequence>
<keyword evidence="7" id="KW-1185">Reference proteome</keyword>
<comment type="caution">
    <text evidence="6">The sequence shown here is derived from an EMBL/GenBank/DDBJ whole genome shotgun (WGS) entry which is preliminary data.</text>
</comment>
<dbReference type="InterPro" id="IPR003593">
    <property type="entry name" value="AAA+_ATPase"/>
</dbReference>
<evidence type="ECO:0000256" key="3">
    <source>
        <dbReference type="ARBA" id="ARBA00022840"/>
    </source>
</evidence>
<evidence type="ECO:0000259" key="5">
    <source>
        <dbReference type="SMART" id="SM00382"/>
    </source>
</evidence>
<keyword evidence="3" id="KW-0067">ATP-binding</keyword>
<protein>
    <recommendedName>
        <fullName evidence="5">AAA+ ATPase domain-containing protein</fullName>
    </recommendedName>
</protein>
<dbReference type="PANTHER" id="PTHR11638:SF18">
    <property type="entry name" value="HEAT SHOCK PROTEIN 104"/>
    <property type="match status" value="1"/>
</dbReference>
<dbReference type="SMART" id="SM00382">
    <property type="entry name" value="AAA"/>
    <property type="match status" value="2"/>
</dbReference>
<proteinExistence type="predicted"/>
<evidence type="ECO:0000256" key="4">
    <source>
        <dbReference type="SAM" id="Coils"/>
    </source>
</evidence>
<dbReference type="GO" id="GO:0016887">
    <property type="term" value="F:ATP hydrolysis activity"/>
    <property type="evidence" value="ECO:0007669"/>
    <property type="project" value="TreeGrafter"/>
</dbReference>
<keyword evidence="4" id="KW-0175">Coiled coil</keyword>
<feature type="domain" description="AAA+ ATPase" evidence="5">
    <location>
        <begin position="79"/>
        <end position="238"/>
    </location>
</feature>
<keyword evidence="2" id="KW-0547">Nucleotide-binding</keyword>
<keyword evidence="1" id="KW-0677">Repeat</keyword>
<dbReference type="Pfam" id="PF17871">
    <property type="entry name" value="AAA_lid_9"/>
    <property type="match status" value="1"/>
</dbReference>
<dbReference type="EMBL" id="CAKMRJ010003754">
    <property type="protein sequence ID" value="CAH1434633.1"/>
    <property type="molecule type" value="Genomic_DNA"/>
</dbReference>
<dbReference type="Gene3D" id="3.40.50.300">
    <property type="entry name" value="P-loop containing nucleotide triphosphate hydrolases"/>
    <property type="match status" value="3"/>
</dbReference>
<accession>A0AAU9N2P5</accession>
<dbReference type="InterPro" id="IPR050130">
    <property type="entry name" value="ClpA_ClpB"/>
</dbReference>
<dbReference type="GO" id="GO:0005524">
    <property type="term" value="F:ATP binding"/>
    <property type="evidence" value="ECO:0007669"/>
    <property type="project" value="UniProtKB-KW"/>
</dbReference>
<dbReference type="GO" id="GO:0005737">
    <property type="term" value="C:cytoplasm"/>
    <property type="evidence" value="ECO:0007669"/>
    <property type="project" value="TreeGrafter"/>
</dbReference>
<dbReference type="InterPro" id="IPR027417">
    <property type="entry name" value="P-loop_NTPase"/>
</dbReference>
<organism evidence="6 7">
    <name type="scientific">Lactuca virosa</name>
    <dbReference type="NCBI Taxonomy" id="75947"/>
    <lineage>
        <taxon>Eukaryota</taxon>
        <taxon>Viridiplantae</taxon>
        <taxon>Streptophyta</taxon>
        <taxon>Embryophyta</taxon>
        <taxon>Tracheophyta</taxon>
        <taxon>Spermatophyta</taxon>
        <taxon>Magnoliopsida</taxon>
        <taxon>eudicotyledons</taxon>
        <taxon>Gunneridae</taxon>
        <taxon>Pentapetalae</taxon>
        <taxon>asterids</taxon>
        <taxon>campanulids</taxon>
        <taxon>Asterales</taxon>
        <taxon>Asteraceae</taxon>
        <taxon>Cichorioideae</taxon>
        <taxon>Cichorieae</taxon>
        <taxon>Lactucinae</taxon>
        <taxon>Lactuca</taxon>
    </lineage>
</organism>